<feature type="transmembrane region" description="Helical" evidence="1">
    <location>
        <begin position="33"/>
        <end position="56"/>
    </location>
</feature>
<protein>
    <submittedName>
        <fullName evidence="2">Uncharacterized protein</fullName>
    </submittedName>
</protein>
<feature type="transmembrane region" description="Helical" evidence="1">
    <location>
        <begin position="121"/>
        <end position="141"/>
    </location>
</feature>
<organism evidence="2 3">
    <name type="scientific">Heterobasidion irregulare (strain TC 32-1)</name>
    <dbReference type="NCBI Taxonomy" id="747525"/>
    <lineage>
        <taxon>Eukaryota</taxon>
        <taxon>Fungi</taxon>
        <taxon>Dikarya</taxon>
        <taxon>Basidiomycota</taxon>
        <taxon>Agaricomycotina</taxon>
        <taxon>Agaricomycetes</taxon>
        <taxon>Russulales</taxon>
        <taxon>Bondarzewiaceae</taxon>
        <taxon>Heterobasidion</taxon>
        <taxon>Heterobasidion annosum species complex</taxon>
    </lineage>
</organism>
<feature type="transmembrane region" description="Helical" evidence="1">
    <location>
        <begin position="202"/>
        <end position="225"/>
    </location>
</feature>
<reference evidence="2 3" key="1">
    <citation type="journal article" date="2012" name="New Phytol.">
        <title>Insight into trade-off between wood decay and parasitism from the genome of a fungal forest pathogen.</title>
        <authorList>
            <person name="Olson A."/>
            <person name="Aerts A."/>
            <person name="Asiegbu F."/>
            <person name="Belbahri L."/>
            <person name="Bouzid O."/>
            <person name="Broberg A."/>
            <person name="Canback B."/>
            <person name="Coutinho P.M."/>
            <person name="Cullen D."/>
            <person name="Dalman K."/>
            <person name="Deflorio G."/>
            <person name="van Diepen L.T."/>
            <person name="Dunand C."/>
            <person name="Duplessis S."/>
            <person name="Durling M."/>
            <person name="Gonthier P."/>
            <person name="Grimwood J."/>
            <person name="Fossdal C.G."/>
            <person name="Hansson D."/>
            <person name="Henrissat B."/>
            <person name="Hietala A."/>
            <person name="Himmelstrand K."/>
            <person name="Hoffmeister D."/>
            <person name="Hogberg N."/>
            <person name="James T.Y."/>
            <person name="Karlsson M."/>
            <person name="Kohler A."/>
            <person name="Kues U."/>
            <person name="Lee Y.H."/>
            <person name="Lin Y.C."/>
            <person name="Lind M."/>
            <person name="Lindquist E."/>
            <person name="Lombard V."/>
            <person name="Lucas S."/>
            <person name="Lunden K."/>
            <person name="Morin E."/>
            <person name="Murat C."/>
            <person name="Park J."/>
            <person name="Raffaello T."/>
            <person name="Rouze P."/>
            <person name="Salamov A."/>
            <person name="Schmutz J."/>
            <person name="Solheim H."/>
            <person name="Stahlberg J."/>
            <person name="Velez H."/>
            <person name="de Vries R.P."/>
            <person name="Wiebenga A."/>
            <person name="Woodward S."/>
            <person name="Yakovlev I."/>
            <person name="Garbelotto M."/>
            <person name="Martin F."/>
            <person name="Grigoriev I.V."/>
            <person name="Stenlid J."/>
        </authorList>
    </citation>
    <scope>NUCLEOTIDE SEQUENCE [LARGE SCALE GENOMIC DNA]</scope>
    <source>
        <strain evidence="2 3">TC 32-1</strain>
    </source>
</reference>
<proteinExistence type="predicted"/>
<keyword evidence="1" id="KW-1133">Transmembrane helix</keyword>
<dbReference type="Proteomes" id="UP000030671">
    <property type="component" value="Unassembled WGS sequence"/>
</dbReference>
<dbReference type="InParanoid" id="W4K940"/>
<dbReference type="OrthoDB" id="2744793at2759"/>
<feature type="transmembrane region" description="Helical" evidence="1">
    <location>
        <begin position="161"/>
        <end position="181"/>
    </location>
</feature>
<feature type="transmembrane region" description="Helical" evidence="1">
    <location>
        <begin position="6"/>
        <end position="21"/>
    </location>
</feature>
<dbReference type="RefSeq" id="XP_009546821.1">
    <property type="nucleotide sequence ID" value="XM_009548526.1"/>
</dbReference>
<evidence type="ECO:0000256" key="1">
    <source>
        <dbReference type="SAM" id="Phobius"/>
    </source>
</evidence>
<dbReference type="HOGENOM" id="CLU_044614_9_3_1"/>
<dbReference type="EMBL" id="KI925458">
    <property type="protein sequence ID" value="ETW82288.1"/>
    <property type="molecule type" value="Genomic_DNA"/>
</dbReference>
<dbReference type="KEGG" id="hir:HETIRDRAFT_318648"/>
<dbReference type="AlphaFoldDB" id="W4K940"/>
<evidence type="ECO:0000313" key="3">
    <source>
        <dbReference type="Proteomes" id="UP000030671"/>
    </source>
</evidence>
<feature type="transmembrane region" description="Helical" evidence="1">
    <location>
        <begin position="231"/>
        <end position="255"/>
    </location>
</feature>
<feature type="transmembrane region" description="Helical" evidence="1">
    <location>
        <begin position="91"/>
        <end position="109"/>
    </location>
</feature>
<feature type="non-terminal residue" evidence="2">
    <location>
        <position position="1"/>
    </location>
</feature>
<evidence type="ECO:0000313" key="2">
    <source>
        <dbReference type="EMBL" id="ETW82288.1"/>
    </source>
</evidence>
<keyword evidence="1" id="KW-0812">Transmembrane</keyword>
<name>W4K940_HETIT</name>
<accession>W4K940</accession>
<keyword evidence="3" id="KW-1185">Reference proteome</keyword>
<dbReference type="GeneID" id="20670527"/>
<keyword evidence="1" id="KW-0472">Membrane</keyword>
<gene>
    <name evidence="2" type="ORF">HETIRDRAFT_318648</name>
</gene>
<sequence>ILSTTVGIFTILICCSTYLLCQKKLTSRVNLAMLIITLSIFLASTLAWALVFMIIIESTQELFILHSNQLFQNKVFKINKDNMNVNIIESFMQQINFFLGDGIVVWRAWTLWQKRKVMALPLSLLLISAITSIASLVLITVSLLQQSPQLLNIFGITQVTVWGLELMINLSSTLLIAYQAWAYRQSIKAHLSKHKKTRVERILALLIESGFIYCGLWIILIALNFNAPDNYNFIIASSMHLAGIYPTSIVILVTIDSTMVEMSRIPTPVAQDLAEGTPGSDTMQIMPEM</sequence>